<name>A0A9W5XZT3_9CLOT</name>
<reference evidence="1" key="1">
    <citation type="journal article" date="2023" name="Int. J. Syst. Evol. Microbiol.">
        <title>&lt;i&gt;Clostridium folliculivorans&lt;/i&gt; sp. nov., isolated from soil samples of an organic paddy in Japan.</title>
        <authorList>
            <person name="Tazawa J."/>
            <person name="Kobayashi H."/>
            <person name="Tanizawa Y."/>
            <person name="Uchino A."/>
            <person name="Tanaka F."/>
            <person name="Urashima Y."/>
            <person name="Miura S."/>
            <person name="Sakamoto M."/>
            <person name="Ohkuma M."/>
            <person name="Tohno M."/>
        </authorList>
    </citation>
    <scope>NUCLEOTIDE SEQUENCE</scope>
    <source>
        <strain evidence="1">D1-1</strain>
    </source>
</reference>
<evidence type="ECO:0000313" key="2">
    <source>
        <dbReference type="Proteomes" id="UP001057868"/>
    </source>
</evidence>
<dbReference type="Gene3D" id="3.40.630.30">
    <property type="match status" value="1"/>
</dbReference>
<dbReference type="EMBL" id="BQXY01000001">
    <property type="protein sequence ID" value="GKU23914.1"/>
    <property type="molecule type" value="Genomic_DNA"/>
</dbReference>
<dbReference type="SUPFAM" id="SSF55729">
    <property type="entry name" value="Acyl-CoA N-acyltransferases (Nat)"/>
    <property type="match status" value="1"/>
</dbReference>
<comment type="caution">
    <text evidence="1">The sequence shown here is derived from an EMBL/GenBank/DDBJ whole genome shotgun (WGS) entry which is preliminary data.</text>
</comment>
<dbReference type="AlphaFoldDB" id="A0A9W5XZT3"/>
<accession>A0A9W5XZT3</accession>
<protein>
    <submittedName>
        <fullName evidence="1">Uncharacterized protein</fullName>
    </submittedName>
</protein>
<dbReference type="InterPro" id="IPR016181">
    <property type="entry name" value="Acyl_CoA_acyltransferase"/>
</dbReference>
<proteinExistence type="predicted"/>
<gene>
    <name evidence="1" type="ORF">CFOLD11_07400</name>
</gene>
<sequence length="66" mass="8056">MTCTAFIRYCIKHNINSIWDCDNGNEESKNLAKKLGFKSVETYQMHWWHENKRFVDIYLKNYNYTT</sequence>
<organism evidence="1 2">
    <name type="scientific">Clostridium folliculivorans</name>
    <dbReference type="NCBI Taxonomy" id="2886038"/>
    <lineage>
        <taxon>Bacteria</taxon>
        <taxon>Bacillati</taxon>
        <taxon>Bacillota</taxon>
        <taxon>Clostridia</taxon>
        <taxon>Eubacteriales</taxon>
        <taxon>Clostridiaceae</taxon>
        <taxon>Clostridium</taxon>
    </lineage>
</organism>
<evidence type="ECO:0000313" key="1">
    <source>
        <dbReference type="EMBL" id="GKU23914.1"/>
    </source>
</evidence>
<dbReference type="Proteomes" id="UP001057868">
    <property type="component" value="Unassembled WGS sequence"/>
</dbReference>
<keyword evidence="2" id="KW-1185">Reference proteome</keyword>
<dbReference type="InterPro" id="IPR027365">
    <property type="entry name" value="GNAT_acetyltra_YdfB-like"/>
</dbReference>
<dbReference type="Pfam" id="PF12746">
    <property type="entry name" value="GNAT_acetyltran"/>
    <property type="match status" value="1"/>
</dbReference>